<keyword evidence="1" id="KW-0732">Signal</keyword>
<dbReference type="Proteomes" id="UP000026961">
    <property type="component" value="Chromosome 8"/>
</dbReference>
<dbReference type="EnsemblPlants" id="OGLUM08G07270.1">
    <property type="protein sequence ID" value="OGLUM08G07270.1"/>
    <property type="gene ID" value="OGLUM08G07270"/>
</dbReference>
<dbReference type="PANTHER" id="PTHR33972">
    <property type="entry name" value="EXPRESSED PROTEIN"/>
    <property type="match status" value="1"/>
</dbReference>
<protein>
    <recommendedName>
        <fullName evidence="4">Secreted protein</fullName>
    </recommendedName>
</protein>
<feature type="signal peptide" evidence="1">
    <location>
        <begin position="1"/>
        <end position="18"/>
    </location>
</feature>
<feature type="chain" id="PRO_5002353734" description="Secreted protein" evidence="1">
    <location>
        <begin position="19"/>
        <end position="82"/>
    </location>
</feature>
<proteinExistence type="predicted"/>
<dbReference type="HOGENOM" id="CLU_2562082_0_0_1"/>
<dbReference type="PANTHER" id="PTHR33972:SF22">
    <property type="entry name" value="OS08G0230000 PROTEIN"/>
    <property type="match status" value="1"/>
</dbReference>
<evidence type="ECO:0008006" key="4">
    <source>
        <dbReference type="Google" id="ProtNLM"/>
    </source>
</evidence>
<reference evidence="2" key="2">
    <citation type="submission" date="2018-05" db="EMBL/GenBank/DDBJ databases">
        <title>OgluRS3 (Oryza glumaepatula Reference Sequence Version 3).</title>
        <authorList>
            <person name="Zhang J."/>
            <person name="Kudrna D."/>
            <person name="Lee S."/>
            <person name="Talag J."/>
            <person name="Welchert J."/>
            <person name="Wing R.A."/>
        </authorList>
    </citation>
    <scope>NUCLEOTIDE SEQUENCE [LARGE SCALE GENOMIC DNA]</scope>
</reference>
<evidence type="ECO:0000313" key="2">
    <source>
        <dbReference type="EnsemblPlants" id="OGLUM08G07270.1"/>
    </source>
</evidence>
<evidence type="ECO:0000313" key="3">
    <source>
        <dbReference type="Proteomes" id="UP000026961"/>
    </source>
</evidence>
<keyword evidence="3" id="KW-1185">Reference proteome</keyword>
<organism evidence="2">
    <name type="scientific">Oryza glumipatula</name>
    <dbReference type="NCBI Taxonomy" id="40148"/>
    <lineage>
        <taxon>Eukaryota</taxon>
        <taxon>Viridiplantae</taxon>
        <taxon>Streptophyta</taxon>
        <taxon>Embryophyta</taxon>
        <taxon>Tracheophyta</taxon>
        <taxon>Spermatophyta</taxon>
        <taxon>Magnoliopsida</taxon>
        <taxon>Liliopsida</taxon>
        <taxon>Poales</taxon>
        <taxon>Poaceae</taxon>
        <taxon>BOP clade</taxon>
        <taxon>Oryzoideae</taxon>
        <taxon>Oryzeae</taxon>
        <taxon>Oryzinae</taxon>
        <taxon>Oryza</taxon>
    </lineage>
</organism>
<accession>A0A0E0ASG5</accession>
<evidence type="ECO:0000256" key="1">
    <source>
        <dbReference type="SAM" id="SignalP"/>
    </source>
</evidence>
<sequence>MACLLVQTLTLTLARLVATPLLSLSGLATKVEVIEIDLAEDDAAADASTSGPASSPASVEMVGVKRLEEAIHGVMVRRVAPD</sequence>
<name>A0A0E0ASG5_9ORYZ</name>
<reference evidence="2" key="1">
    <citation type="submission" date="2015-04" db="UniProtKB">
        <authorList>
            <consortium name="EnsemblPlants"/>
        </authorList>
    </citation>
    <scope>IDENTIFICATION</scope>
</reference>
<dbReference type="Gramene" id="OGLUM08G07270.1">
    <property type="protein sequence ID" value="OGLUM08G07270.1"/>
    <property type="gene ID" value="OGLUM08G07270"/>
</dbReference>
<dbReference type="AlphaFoldDB" id="A0A0E0ASG5"/>